<evidence type="ECO:0000313" key="2">
    <source>
        <dbReference type="Proteomes" id="UP000587367"/>
    </source>
</evidence>
<dbReference type="RefSeq" id="WP_262889293.1">
    <property type="nucleotide sequence ID" value="NZ_JACHKS010000002.1"/>
</dbReference>
<evidence type="ECO:0000313" key="1">
    <source>
        <dbReference type="EMBL" id="MBB6332223.1"/>
    </source>
</evidence>
<accession>A0ABR6Q533</accession>
<proteinExistence type="predicted"/>
<organism evidence="1 2">
    <name type="scientific">Chryseobacterium sediminis</name>
    <dbReference type="NCBI Taxonomy" id="1679494"/>
    <lineage>
        <taxon>Bacteria</taxon>
        <taxon>Pseudomonadati</taxon>
        <taxon>Bacteroidota</taxon>
        <taxon>Flavobacteriia</taxon>
        <taxon>Flavobacteriales</taxon>
        <taxon>Weeksellaceae</taxon>
        <taxon>Chryseobacterium group</taxon>
        <taxon>Chryseobacterium</taxon>
    </lineage>
</organism>
<dbReference type="Proteomes" id="UP000587367">
    <property type="component" value="Unassembled WGS sequence"/>
</dbReference>
<gene>
    <name evidence="1" type="ORF">HNP24_003215</name>
</gene>
<name>A0ABR6Q533_9FLAO</name>
<protein>
    <submittedName>
        <fullName evidence="1">Uncharacterized protein</fullName>
    </submittedName>
</protein>
<keyword evidence="2" id="KW-1185">Reference proteome</keyword>
<sequence length="40" mass="4868">MEWFCKYPYFEEYTWTGTMDAEGYNNKIKMGYAPSFLLIK</sequence>
<comment type="caution">
    <text evidence="1">The sequence shown here is derived from an EMBL/GenBank/DDBJ whole genome shotgun (WGS) entry which is preliminary data.</text>
</comment>
<reference evidence="1 2" key="1">
    <citation type="submission" date="2020-08" db="EMBL/GenBank/DDBJ databases">
        <title>Functional genomics of gut bacteria from endangered species of beetles.</title>
        <authorList>
            <person name="Carlos-Shanley C."/>
        </authorList>
    </citation>
    <scope>NUCLEOTIDE SEQUENCE [LARGE SCALE GENOMIC DNA]</scope>
    <source>
        <strain evidence="1 2">S00068</strain>
    </source>
</reference>
<dbReference type="EMBL" id="JACHKS010000002">
    <property type="protein sequence ID" value="MBB6332223.1"/>
    <property type="molecule type" value="Genomic_DNA"/>
</dbReference>